<gene>
    <name evidence="1" type="ORF">MNB_SV-13-1729</name>
</gene>
<dbReference type="EMBL" id="FPHM01000213">
    <property type="protein sequence ID" value="SFV71221.1"/>
    <property type="molecule type" value="Genomic_DNA"/>
</dbReference>
<evidence type="ECO:0000313" key="1">
    <source>
        <dbReference type="EMBL" id="SFV71221.1"/>
    </source>
</evidence>
<reference evidence="1" key="1">
    <citation type="submission" date="2016-10" db="EMBL/GenBank/DDBJ databases">
        <authorList>
            <person name="de Groot N.N."/>
        </authorList>
    </citation>
    <scope>NUCLEOTIDE SEQUENCE</scope>
</reference>
<name>A0A1W1D012_9ZZZZ</name>
<sequence>MQLQLNINDVKANIFLELLEVFKKDNLVKDYTIIDTLNDYEKELLSDLGDLHLSMKKDGKKTDKFIEITN</sequence>
<organism evidence="1">
    <name type="scientific">hydrothermal vent metagenome</name>
    <dbReference type="NCBI Taxonomy" id="652676"/>
    <lineage>
        <taxon>unclassified sequences</taxon>
        <taxon>metagenomes</taxon>
        <taxon>ecological metagenomes</taxon>
    </lineage>
</organism>
<accession>A0A1W1D012</accession>
<dbReference type="AlphaFoldDB" id="A0A1W1D012"/>
<protein>
    <submittedName>
        <fullName evidence="1">Uncharacterized protein</fullName>
    </submittedName>
</protein>
<proteinExistence type="predicted"/>